<dbReference type="Gene3D" id="3.30.1590.10">
    <property type="entry name" value="Maltooligosyl trehalose synthase, domain 2"/>
    <property type="match status" value="1"/>
</dbReference>
<dbReference type="Gene3D" id="3.20.20.80">
    <property type="entry name" value="Glycosidases"/>
    <property type="match status" value="1"/>
</dbReference>
<protein>
    <submittedName>
        <fullName evidence="2">(1-&gt;4)-alpha-D-glucan 1-alpha-D-glucosylmutase</fullName>
        <ecNumber evidence="2">5.4.99.15</ecNumber>
    </submittedName>
</protein>
<dbReference type="InterPro" id="IPR006047">
    <property type="entry name" value="GH13_cat_dom"/>
</dbReference>
<name>A0ABU0MGX4_9PROT</name>
<dbReference type="NCBIfam" id="TIGR02401">
    <property type="entry name" value="trehalose_TreY"/>
    <property type="match status" value="1"/>
</dbReference>
<sequence length="926" mass="103472">MAPAAGKTFPRATYRVQLNGEFGFDRTAAIADYIARLGVSHLYASPYMKARPGSTHGYDIVNHNELNPEVGDQNAFRDLTEALKRNNLGQILDFVPNHMGVGGSDNEWWLSVLEWGQESPYAGYFDVEWESDYRYLQGKILVPFLGDQYGAVLVSGGLELRFDSETGSFAVWAYGSHKLPVRPRDYGIILGDDHSDLERLADAFTHLDDARPHQLRRAQDLKEDLATLVAGRPDVADAINQRLAVFRGYAGEMETWSHLHELIGRQNWRVAYFKVAADDINYRRFFNINELAGLRMDEPELFGVTHRLVLAMVEDGTLDGIRIDHIDGLIDPKGYCQRLVQAASKPFYLVVEKILARHERLREDWPIDGTTGYEFANLMGGLFVDPKGEDAFTRLYAGFIGRDQSFEDVVQQSKIRIMESEMASELNVLSRKAARIARSNPATADFTANILHQALKETIARFPVYRTYVDGTAPSDLDRRDIDWAISQARRVEQGPDGSVYDFVQRLLTTDLVAAPKSGYSRRQVTRFAMRFQQYSGPVMAKGLEDTAFYRYNRLVALNEVGGHPDHFGVSVAAFHRANQDRARNWPGNMLTSTTHDTKRGEDTRARLYALSEMPDEWERQVQTWSRLLRARRGDVEGTAPPDRNDEYLFYQLLLGAWPAELTGVAPEQIEPAAMTAFAERIVGAMTKSMREAKLHTTWAAPNEAYESAVTSFIHDALDVNRRNAFLEAFLPFQATVARIGMVNGLAQTLLKLTCPGVPDIYQGCELWNLSLVDPDNRLPVDYEARRSLLAEVEEAVERGGTAALLDRWTDGAIKLAVTRQALALRSELPAAFEAGEYLPLEATGDKADHVVAYARRQGDDTVVVAVPRLAGALGQGPDWGNTSVPLPRGARWRDRLTGKTVEGGDAIQVSALFADLPVALLVREG</sequence>
<proteinExistence type="predicted"/>
<dbReference type="Proteomes" id="UP001244552">
    <property type="component" value="Unassembled WGS sequence"/>
</dbReference>
<dbReference type="Gene3D" id="1.10.150.200">
    <property type="entry name" value="Maltooligosyl trehalose synthase, domain 3"/>
    <property type="match status" value="1"/>
</dbReference>
<reference evidence="2 3" key="1">
    <citation type="submission" date="2023-07" db="EMBL/GenBank/DDBJ databases">
        <title>Genomic Encyclopedia of Type Strains, Phase IV (KMG-IV): sequencing the most valuable type-strain genomes for metagenomic binning, comparative biology and taxonomic classification.</title>
        <authorList>
            <person name="Goeker M."/>
        </authorList>
    </citation>
    <scope>NUCLEOTIDE SEQUENCE [LARGE SCALE GENOMIC DNA]</scope>
    <source>
        <strain evidence="2 3">DSM 19922</strain>
    </source>
</reference>
<evidence type="ECO:0000259" key="1">
    <source>
        <dbReference type="SMART" id="SM00642"/>
    </source>
</evidence>
<keyword evidence="2" id="KW-0413">Isomerase</keyword>
<dbReference type="EC" id="5.4.99.15" evidence="2"/>
<evidence type="ECO:0000313" key="2">
    <source>
        <dbReference type="EMBL" id="MDQ0532700.1"/>
    </source>
</evidence>
<dbReference type="SMART" id="SM00642">
    <property type="entry name" value="Aamy"/>
    <property type="match status" value="1"/>
</dbReference>
<keyword evidence="3" id="KW-1185">Reference proteome</keyword>
<dbReference type="InterPro" id="IPR017853">
    <property type="entry name" value="GH"/>
</dbReference>
<feature type="domain" description="Glycosyl hydrolase family 13 catalytic" evidence="1">
    <location>
        <begin position="7"/>
        <end position="632"/>
    </location>
</feature>
<dbReference type="Pfam" id="PF00128">
    <property type="entry name" value="Alpha-amylase"/>
    <property type="match status" value="1"/>
</dbReference>
<dbReference type="RefSeq" id="WP_209980611.1">
    <property type="nucleotide sequence ID" value="NZ_JAGINO010000004.1"/>
</dbReference>
<dbReference type="Gene3D" id="1.10.10.470">
    <property type="entry name" value="Maltooligosyl trehalose synthase, domain 4"/>
    <property type="match status" value="1"/>
</dbReference>
<comment type="caution">
    <text evidence="2">The sequence shown here is derived from an EMBL/GenBank/DDBJ whole genome shotgun (WGS) entry which is preliminary data.</text>
</comment>
<dbReference type="PANTHER" id="PTHR10357">
    <property type="entry name" value="ALPHA-AMYLASE FAMILY MEMBER"/>
    <property type="match status" value="1"/>
</dbReference>
<dbReference type="SUPFAM" id="SSF51445">
    <property type="entry name" value="(Trans)glycosidases"/>
    <property type="match status" value="1"/>
</dbReference>
<dbReference type="EMBL" id="JAUSVU010000004">
    <property type="protein sequence ID" value="MDQ0532700.1"/>
    <property type="molecule type" value="Genomic_DNA"/>
</dbReference>
<gene>
    <name evidence="2" type="ORF">QO018_001547</name>
</gene>
<dbReference type="CDD" id="cd11336">
    <property type="entry name" value="AmyAc_MTSase"/>
    <property type="match status" value="1"/>
</dbReference>
<dbReference type="InterPro" id="IPR013797">
    <property type="entry name" value="Maltooligo_trehalose_synth_4"/>
</dbReference>
<organism evidence="2 3">
    <name type="scientific">Azospirillum picis</name>
    <dbReference type="NCBI Taxonomy" id="488438"/>
    <lineage>
        <taxon>Bacteria</taxon>
        <taxon>Pseudomonadati</taxon>
        <taxon>Pseudomonadota</taxon>
        <taxon>Alphaproteobacteria</taxon>
        <taxon>Rhodospirillales</taxon>
        <taxon>Azospirillaceae</taxon>
        <taxon>Azospirillum</taxon>
    </lineage>
</organism>
<dbReference type="GO" id="GO:0047470">
    <property type="term" value="F:(1,4)-alpha-D-glucan 1-alpha-D-glucosylmutase activity"/>
    <property type="evidence" value="ECO:0007669"/>
    <property type="project" value="UniProtKB-EC"/>
</dbReference>
<evidence type="ECO:0000313" key="3">
    <source>
        <dbReference type="Proteomes" id="UP001244552"/>
    </source>
</evidence>
<accession>A0ABU0MGX4</accession>
<dbReference type="PANTHER" id="PTHR10357:SF216">
    <property type="entry name" value="MALTOOLIGOSYL TREHALOSE SYNTHASE-RELATED"/>
    <property type="match status" value="1"/>
</dbReference>
<dbReference type="InterPro" id="IPR012767">
    <property type="entry name" value="Trehalose_TreY"/>
</dbReference>